<dbReference type="InterPro" id="IPR005312">
    <property type="entry name" value="DUF1759"/>
</dbReference>
<evidence type="ECO:0000313" key="3">
    <source>
        <dbReference type="Proteomes" id="UP001054945"/>
    </source>
</evidence>
<reference evidence="2 3" key="1">
    <citation type="submission" date="2021-06" db="EMBL/GenBank/DDBJ databases">
        <title>Caerostris extrusa draft genome.</title>
        <authorList>
            <person name="Kono N."/>
            <person name="Arakawa K."/>
        </authorList>
    </citation>
    <scope>NUCLEOTIDE SEQUENCE [LARGE SCALE GENOMIC DNA]</scope>
</reference>
<feature type="coiled-coil region" evidence="1">
    <location>
        <begin position="22"/>
        <end position="49"/>
    </location>
</feature>
<proteinExistence type="predicted"/>
<accession>A0AAV4MQS0</accession>
<dbReference type="AlphaFoldDB" id="A0AAV4MQS0"/>
<dbReference type="EMBL" id="BPLR01002522">
    <property type="protein sequence ID" value="GIX74698.1"/>
    <property type="molecule type" value="Genomic_DNA"/>
</dbReference>
<sequence>MMLNLLRKYWRRPLKKGNKEKNLKKMKEKRKFELEKKRLDNELELARIKLGNDLKDWLPFWSQFQHIDKDEGPEDKFQYLIKATIVGSRAREVVESFPPNGANYSKTLESLKSRFGKDDLLVEVYVRELIK</sequence>
<protein>
    <submittedName>
        <fullName evidence="2">DUF1758 domain-containing protein</fullName>
    </submittedName>
</protein>
<keyword evidence="3" id="KW-1185">Reference proteome</keyword>
<keyword evidence="1" id="KW-0175">Coiled coil</keyword>
<dbReference type="Proteomes" id="UP001054945">
    <property type="component" value="Unassembled WGS sequence"/>
</dbReference>
<comment type="caution">
    <text evidence="2">The sequence shown here is derived from an EMBL/GenBank/DDBJ whole genome shotgun (WGS) entry which is preliminary data.</text>
</comment>
<dbReference type="Pfam" id="PF03564">
    <property type="entry name" value="DUF1759"/>
    <property type="match status" value="1"/>
</dbReference>
<name>A0AAV4MQS0_CAEEX</name>
<evidence type="ECO:0000313" key="2">
    <source>
        <dbReference type="EMBL" id="GIX74698.1"/>
    </source>
</evidence>
<organism evidence="2 3">
    <name type="scientific">Caerostris extrusa</name>
    <name type="common">Bark spider</name>
    <name type="synonym">Caerostris bankana</name>
    <dbReference type="NCBI Taxonomy" id="172846"/>
    <lineage>
        <taxon>Eukaryota</taxon>
        <taxon>Metazoa</taxon>
        <taxon>Ecdysozoa</taxon>
        <taxon>Arthropoda</taxon>
        <taxon>Chelicerata</taxon>
        <taxon>Arachnida</taxon>
        <taxon>Araneae</taxon>
        <taxon>Araneomorphae</taxon>
        <taxon>Entelegynae</taxon>
        <taxon>Araneoidea</taxon>
        <taxon>Araneidae</taxon>
        <taxon>Caerostris</taxon>
    </lineage>
</organism>
<evidence type="ECO:0000256" key="1">
    <source>
        <dbReference type="SAM" id="Coils"/>
    </source>
</evidence>
<gene>
    <name evidence="2" type="primary">AVEN_190516_1</name>
    <name evidence="2" type="ORF">CEXT_479871</name>
</gene>